<gene>
    <name evidence="2" type="ORF">J7W16_11820</name>
</gene>
<evidence type="ECO:0000313" key="3">
    <source>
        <dbReference type="Proteomes" id="UP000678228"/>
    </source>
</evidence>
<name>A0A941API0_9BACI</name>
<reference evidence="2" key="1">
    <citation type="submission" date="2021-03" db="EMBL/GenBank/DDBJ databases">
        <title>Bacillus suaedae sp. nov., isolated from Suaeda aralocaspica.</title>
        <authorList>
            <person name="Lei R.F.R."/>
        </authorList>
    </citation>
    <scope>NUCLEOTIDE SEQUENCE</scope>
    <source>
        <strain evidence="2">YZJH907-2</strain>
    </source>
</reference>
<feature type="signal peptide" evidence="1">
    <location>
        <begin position="1"/>
        <end position="18"/>
    </location>
</feature>
<dbReference type="EMBL" id="JAGKSQ010000004">
    <property type="protein sequence ID" value="MBP3951821.1"/>
    <property type="molecule type" value="Genomic_DNA"/>
</dbReference>
<protein>
    <recommendedName>
        <fullName evidence="4">DUF4367 domain-containing protein</fullName>
    </recommendedName>
</protein>
<dbReference type="Proteomes" id="UP000678228">
    <property type="component" value="Unassembled WGS sequence"/>
</dbReference>
<evidence type="ECO:0000313" key="2">
    <source>
        <dbReference type="EMBL" id="MBP3951821.1"/>
    </source>
</evidence>
<sequence>MIKRIFERIVLFSIIVLAACNMNSQSESILNPILSEFQEAGITLKEETEKAKTFSFPGSDEKYYEFKDGYVYLIYNFDSKEVIIDKLTTIFAEAEFPYDVNSLYTYQFIIIFIASSENPDIAEKIESIFQKLKDH</sequence>
<keyword evidence="1" id="KW-0732">Signal</keyword>
<organism evidence="2 3">
    <name type="scientific">Halalkalibacter suaedae</name>
    <dbReference type="NCBI Taxonomy" id="2822140"/>
    <lineage>
        <taxon>Bacteria</taxon>
        <taxon>Bacillati</taxon>
        <taxon>Bacillota</taxon>
        <taxon>Bacilli</taxon>
        <taxon>Bacillales</taxon>
        <taxon>Bacillaceae</taxon>
        <taxon>Halalkalibacter</taxon>
    </lineage>
</organism>
<evidence type="ECO:0008006" key="4">
    <source>
        <dbReference type="Google" id="ProtNLM"/>
    </source>
</evidence>
<dbReference type="PROSITE" id="PS51257">
    <property type="entry name" value="PROKAR_LIPOPROTEIN"/>
    <property type="match status" value="1"/>
</dbReference>
<keyword evidence="3" id="KW-1185">Reference proteome</keyword>
<comment type="caution">
    <text evidence="2">The sequence shown here is derived from an EMBL/GenBank/DDBJ whole genome shotgun (WGS) entry which is preliminary data.</text>
</comment>
<feature type="chain" id="PRO_5039040291" description="DUF4367 domain-containing protein" evidence="1">
    <location>
        <begin position="19"/>
        <end position="135"/>
    </location>
</feature>
<proteinExistence type="predicted"/>
<accession>A0A941API0</accession>
<dbReference type="AlphaFoldDB" id="A0A941API0"/>
<evidence type="ECO:0000256" key="1">
    <source>
        <dbReference type="SAM" id="SignalP"/>
    </source>
</evidence>
<dbReference type="RefSeq" id="WP_210597509.1">
    <property type="nucleotide sequence ID" value="NZ_JAGKSQ010000004.1"/>
</dbReference>